<keyword evidence="1" id="KW-0812">Transmembrane</keyword>
<proteinExistence type="predicted"/>
<keyword evidence="3" id="KW-1185">Reference proteome</keyword>
<protein>
    <recommendedName>
        <fullName evidence="4">CvpA family protein</fullName>
    </recommendedName>
</protein>
<dbReference type="AlphaFoldDB" id="A0A0X8F996"/>
<dbReference type="EMBL" id="PKGZ01000003">
    <property type="protein sequence ID" value="PKY91438.1"/>
    <property type="molecule type" value="Genomic_DNA"/>
</dbReference>
<reference evidence="2 3" key="1">
    <citation type="submission" date="2017-12" db="EMBL/GenBank/DDBJ databases">
        <title>Phylogenetic diversity of female urinary microbiome.</title>
        <authorList>
            <person name="Thomas-White K."/>
            <person name="Wolfe A.J."/>
        </authorList>
    </citation>
    <scope>NUCLEOTIDE SEQUENCE [LARGE SCALE GENOMIC DNA]</scope>
    <source>
        <strain evidence="2 3">UMB0844</strain>
    </source>
</reference>
<accession>A0A0X8F996</accession>
<feature type="transmembrane region" description="Helical" evidence="1">
    <location>
        <begin position="43"/>
        <end position="66"/>
    </location>
</feature>
<feature type="transmembrane region" description="Helical" evidence="1">
    <location>
        <begin position="20"/>
        <end position="37"/>
    </location>
</feature>
<dbReference type="RefSeq" id="WP_060777371.1">
    <property type="nucleotide sequence ID" value="NZ_CP014159.1"/>
</dbReference>
<sequence length="560" mass="63996">MKDVTNSSRPFKSSSNKGRFIAYLIWLAVMGVYYYLFLPPLNYASFAFWAFLGWLFIGSLVIELLFDTFKQGGIVWQTEGTLFKKKIKIKVENKGPFPKKYRLFLEAFGILVVFYVGVQLICSPLFMADQFAHMIDVQTKDFKEDFPETNVNQIPLIDRDTAILLGNRRLGELSEIVSQFEAASDYTQINIQGRPYRVSPLEYAGFFKWLNNYKEGIPNYIQVDMVSGETQLIDLPEKMKYTNDDLLNRNAKRRLRFKYPFALFGHPSFEVDDTGHPYYVATTYRKRFIFKEPEVNGVVLLDAVSGQTQFYDIKDAPHWIDRVYSSDLILHQLQMNGLYKGGFWNSKFSKTGVTKPTEGYNYLPINNDIYLYTGVTSVVSDASNIGFVLVNMRTKEAKMYPLTAAEEYSAMKSAEGSVQEKGYKATFPLLINLNGQPLYILSLKDQAGLIKQYALIDVANYQNVLIANSVGELIRQYGKAKHITFKEVHDQGELKEIQGQADQIQAVVKDGNTVYYLKIGNVIYQVPIQLNDELPFLVPHTSVKLQVAQDGKVEKMDLLK</sequence>
<feature type="transmembrane region" description="Helical" evidence="1">
    <location>
        <begin position="103"/>
        <end position="127"/>
    </location>
</feature>
<comment type="caution">
    <text evidence="2">The sequence shown here is derived from an EMBL/GenBank/DDBJ whole genome shotgun (WGS) entry which is preliminary data.</text>
</comment>
<gene>
    <name evidence="2" type="ORF">CYJ27_05065</name>
</gene>
<dbReference type="KEGG" id="acg:AWM71_07605"/>
<keyword evidence="1" id="KW-0472">Membrane</keyword>
<evidence type="ECO:0000313" key="2">
    <source>
        <dbReference type="EMBL" id="PKY91438.1"/>
    </source>
</evidence>
<keyword evidence="1" id="KW-1133">Transmembrane helix</keyword>
<organism evidence="2 3">
    <name type="scientific">Aerococcus christensenii</name>
    <dbReference type="NCBI Taxonomy" id="87541"/>
    <lineage>
        <taxon>Bacteria</taxon>
        <taxon>Bacillati</taxon>
        <taxon>Bacillota</taxon>
        <taxon>Bacilli</taxon>
        <taxon>Lactobacillales</taxon>
        <taxon>Aerococcaceae</taxon>
        <taxon>Aerococcus</taxon>
    </lineage>
</organism>
<dbReference type="Proteomes" id="UP000234775">
    <property type="component" value="Unassembled WGS sequence"/>
</dbReference>
<evidence type="ECO:0000313" key="3">
    <source>
        <dbReference type="Proteomes" id="UP000234775"/>
    </source>
</evidence>
<evidence type="ECO:0008006" key="4">
    <source>
        <dbReference type="Google" id="ProtNLM"/>
    </source>
</evidence>
<name>A0A0X8F996_9LACT</name>
<evidence type="ECO:0000256" key="1">
    <source>
        <dbReference type="SAM" id="Phobius"/>
    </source>
</evidence>